<dbReference type="Proteomes" id="UP000190042">
    <property type="component" value="Unassembled WGS sequence"/>
</dbReference>
<gene>
    <name evidence="6" type="ORF">SAMN04244570_1053</name>
</gene>
<sequence>MLPKHQVIQHLLEQKVVAVIRASHAEEAIEISKAAISGGITAIELTFTTPSVENVFKGLSAEQAVIGAGTVLDAETARIAILLGAKFVVSPHYDEQIAKMCNRYAIPYLPGCMTIKEMNNAMEGGCDILKLFPANQFQPSIISAFKGPLPYTNFMPTGGISLNNLEEWLDAGAVAVGIGSDLTKAYATGGEEAVRKLAEKYIEKSKGG</sequence>
<reference evidence="7" key="1">
    <citation type="submission" date="2017-02" db="EMBL/GenBank/DDBJ databases">
        <authorList>
            <person name="Varghese N."/>
            <person name="Submissions S."/>
        </authorList>
    </citation>
    <scope>NUCLEOTIDE SEQUENCE [LARGE SCALE GENOMIC DNA]</scope>
    <source>
        <strain evidence="7">DSM 23966</strain>
    </source>
</reference>
<dbReference type="PANTHER" id="PTHR30246">
    <property type="entry name" value="2-KETO-3-DEOXY-6-PHOSPHOGLUCONATE ALDOLASE"/>
    <property type="match status" value="1"/>
</dbReference>
<dbReference type="Pfam" id="PF01081">
    <property type="entry name" value="Aldolase"/>
    <property type="match status" value="1"/>
</dbReference>
<dbReference type="SUPFAM" id="SSF51569">
    <property type="entry name" value="Aldolase"/>
    <property type="match status" value="1"/>
</dbReference>
<keyword evidence="5" id="KW-0119">Carbohydrate metabolism</keyword>
<comment type="subunit">
    <text evidence="3">Homotrimer.</text>
</comment>
<accession>A0A1T4XN74</accession>
<dbReference type="GO" id="GO:0016829">
    <property type="term" value="F:lyase activity"/>
    <property type="evidence" value="ECO:0007669"/>
    <property type="project" value="UniProtKB-KW"/>
</dbReference>
<evidence type="ECO:0000256" key="3">
    <source>
        <dbReference type="ARBA" id="ARBA00011233"/>
    </source>
</evidence>
<evidence type="ECO:0000256" key="4">
    <source>
        <dbReference type="ARBA" id="ARBA00023239"/>
    </source>
</evidence>
<dbReference type="NCBIfam" id="NF005119">
    <property type="entry name" value="PRK06552.1"/>
    <property type="match status" value="1"/>
</dbReference>
<dbReference type="RefSeq" id="WP_078816796.1">
    <property type="nucleotide sequence ID" value="NZ_FUYJ01000001.1"/>
</dbReference>
<evidence type="ECO:0000256" key="1">
    <source>
        <dbReference type="ARBA" id="ARBA00004761"/>
    </source>
</evidence>
<dbReference type="InterPro" id="IPR000887">
    <property type="entry name" value="Aldlse_KDPG_KHG"/>
</dbReference>
<keyword evidence="4" id="KW-0456">Lyase</keyword>
<comment type="pathway">
    <text evidence="1">Carbohydrate acid metabolism.</text>
</comment>
<proteinExistence type="inferred from homology"/>
<dbReference type="CDD" id="cd00452">
    <property type="entry name" value="KDPG_aldolase"/>
    <property type="match status" value="1"/>
</dbReference>
<dbReference type="InterPro" id="IPR013785">
    <property type="entry name" value="Aldolase_TIM"/>
</dbReference>
<dbReference type="Gene3D" id="3.20.20.70">
    <property type="entry name" value="Aldolase class I"/>
    <property type="match status" value="1"/>
</dbReference>
<comment type="similarity">
    <text evidence="2">Belongs to the KHG/KDPG aldolase family.</text>
</comment>
<name>A0A1T4XN74_9BACL</name>
<keyword evidence="7" id="KW-1185">Reference proteome</keyword>
<protein>
    <submittedName>
        <fullName evidence="6">2-dehydro-3-deoxyphosphogluconate aldolase / (4S)-4-hydroxy-2-oxoglutarate aldolase</fullName>
    </submittedName>
</protein>
<dbReference type="NCBIfam" id="TIGR01182">
    <property type="entry name" value="eda"/>
    <property type="match status" value="1"/>
</dbReference>
<dbReference type="EMBL" id="FUYJ01000001">
    <property type="protein sequence ID" value="SKA90974.1"/>
    <property type="molecule type" value="Genomic_DNA"/>
</dbReference>
<dbReference type="AlphaFoldDB" id="A0A1T4XN74"/>
<evidence type="ECO:0000313" key="7">
    <source>
        <dbReference type="Proteomes" id="UP000190042"/>
    </source>
</evidence>
<evidence type="ECO:0000313" key="6">
    <source>
        <dbReference type="EMBL" id="SKA90974.1"/>
    </source>
</evidence>
<dbReference type="PANTHER" id="PTHR30246:SF1">
    <property type="entry name" value="2-DEHYDRO-3-DEOXY-6-PHOSPHOGALACTONATE ALDOLASE-RELATED"/>
    <property type="match status" value="1"/>
</dbReference>
<evidence type="ECO:0000256" key="5">
    <source>
        <dbReference type="ARBA" id="ARBA00023277"/>
    </source>
</evidence>
<evidence type="ECO:0000256" key="2">
    <source>
        <dbReference type="ARBA" id="ARBA00006906"/>
    </source>
</evidence>
<organism evidence="6 7">
    <name type="scientific">Sporosarcina newyorkensis</name>
    <dbReference type="NCBI Taxonomy" id="759851"/>
    <lineage>
        <taxon>Bacteria</taxon>
        <taxon>Bacillati</taxon>
        <taxon>Bacillota</taxon>
        <taxon>Bacilli</taxon>
        <taxon>Bacillales</taxon>
        <taxon>Caryophanaceae</taxon>
        <taxon>Sporosarcina</taxon>
    </lineage>
</organism>